<dbReference type="PIRSF" id="PIRSF000880">
    <property type="entry name" value="Eryth_est"/>
    <property type="match status" value="1"/>
</dbReference>
<dbReference type="STRING" id="933944.AN215_16880"/>
<dbReference type="Proteomes" id="UP000176087">
    <property type="component" value="Unassembled WGS sequence"/>
</dbReference>
<evidence type="ECO:0000313" key="1">
    <source>
        <dbReference type="EMBL" id="OEU87935.1"/>
    </source>
</evidence>
<accession>A0A1E7JJY0</accession>
<gene>
    <name evidence="1" type="ORF">AN215_16880</name>
</gene>
<dbReference type="PANTHER" id="PTHR31299">
    <property type="entry name" value="ESTERASE, PUTATIVE (AFU_ORTHOLOGUE AFUA_1G05850)-RELATED"/>
    <property type="match status" value="1"/>
</dbReference>
<evidence type="ECO:0000313" key="2">
    <source>
        <dbReference type="Proteomes" id="UP000176087"/>
    </source>
</evidence>
<dbReference type="InterPro" id="IPR052036">
    <property type="entry name" value="Hydrolase/PRTase-associated"/>
</dbReference>
<dbReference type="Gene3D" id="3.30.1870.10">
    <property type="entry name" value="EreA-like, domain 2"/>
    <property type="match status" value="1"/>
</dbReference>
<dbReference type="SUPFAM" id="SSF159501">
    <property type="entry name" value="EreA/ChaN-like"/>
    <property type="match status" value="1"/>
</dbReference>
<dbReference type="OrthoDB" id="9810066at2"/>
<dbReference type="EMBL" id="LJGT01000040">
    <property type="protein sequence ID" value="OEU87935.1"/>
    <property type="molecule type" value="Genomic_DNA"/>
</dbReference>
<dbReference type="InterPro" id="IPR016273">
    <property type="entry name" value="Emycin_Estase_proteobac"/>
</dbReference>
<reference evidence="1 2" key="1">
    <citation type="journal article" date="2016" name="Front. Microbiol.">
        <title>Comparative Genomics Analysis of Streptomyces Species Reveals Their Adaptation to the Marine Environment and Their Diversity at the Genomic Level.</title>
        <authorList>
            <person name="Tian X."/>
            <person name="Zhang Z."/>
            <person name="Yang T."/>
            <person name="Chen M."/>
            <person name="Li J."/>
            <person name="Chen F."/>
            <person name="Yang J."/>
            <person name="Li W."/>
            <person name="Zhang B."/>
            <person name="Zhang Z."/>
            <person name="Wu J."/>
            <person name="Zhang C."/>
            <person name="Long L."/>
            <person name="Xiao J."/>
        </authorList>
    </citation>
    <scope>NUCLEOTIDE SEQUENCE [LARGE SCALE GENOMIC DNA]</scope>
    <source>
        <strain evidence="1 2">SCSIO 10390</strain>
    </source>
</reference>
<organism evidence="1 2">
    <name type="scientific">Streptomyces abyssalis</name>
    <dbReference type="NCBI Taxonomy" id="933944"/>
    <lineage>
        <taxon>Bacteria</taxon>
        <taxon>Bacillati</taxon>
        <taxon>Actinomycetota</taxon>
        <taxon>Actinomycetes</taxon>
        <taxon>Kitasatosporales</taxon>
        <taxon>Streptomycetaceae</taxon>
        <taxon>Streptomyces</taxon>
    </lineage>
</organism>
<dbReference type="GO" id="GO:0046677">
    <property type="term" value="P:response to antibiotic"/>
    <property type="evidence" value="ECO:0007669"/>
    <property type="project" value="InterPro"/>
</dbReference>
<dbReference type="Gene3D" id="1.20.1440.30">
    <property type="entry name" value="Biosynthetic Protein domain"/>
    <property type="match status" value="1"/>
</dbReference>
<protein>
    <submittedName>
        <fullName evidence="1">Erythromycin esterase</fullName>
    </submittedName>
</protein>
<dbReference type="PANTHER" id="PTHR31299:SF0">
    <property type="entry name" value="ESTERASE, PUTATIVE (AFU_ORTHOLOGUE AFUA_1G05850)-RELATED"/>
    <property type="match status" value="1"/>
</dbReference>
<dbReference type="PATRIC" id="fig|933944.5.peg.1426"/>
<dbReference type="InterPro" id="IPR007815">
    <property type="entry name" value="Emycin_Estase"/>
</dbReference>
<dbReference type="CDD" id="cd14728">
    <property type="entry name" value="Ere-like"/>
    <property type="match status" value="1"/>
</dbReference>
<name>A0A1E7JJY0_9ACTN</name>
<keyword evidence="2" id="KW-1185">Reference proteome</keyword>
<dbReference type="AlphaFoldDB" id="A0A1E7JJY0"/>
<proteinExistence type="predicted"/>
<dbReference type="Gene3D" id="3.40.1660.10">
    <property type="entry name" value="EreA-like (biosynthetic domain)"/>
    <property type="match status" value="1"/>
</dbReference>
<sequence length="436" mass="47243">MSDQPASEPAAGEVLADWFREHATTLTTLDPDAPLDDLEALREIAGDARVLAVGENAHFVEEFSLARRRLLRFLAERCGFTVFAFEFGFSEAFALDPWLRGEGDDGDLEEVAKSSTVWLAADLMHWVRRHNRTSAGPVRFAGIDLPTAGGALRPALDPVAGCLRKVDPEALPLLERVLEISDGFLGGAASGAAAAPAWAALGTAEQDALTASLARLLLRLRAMEPLYVARGGQSRFDIARRRVEAACHTDHMFRAMNGLMSGRGSAADLSVREIYMAESVRWHLENAGPEDRIVLMAHNNHIQKTAVEFDGALTSLPMGQHLRRMLGDEYRSVALVHTDDHVPEMYMDAETEVGFTLADAHLGSPEPGSVEAALTGAGLGDAITLTDLRRSPRDAQGEPLLRWMRTQSAGLSTPVSEAFDAVLSVPTVTRDGTVRF</sequence>
<dbReference type="RefSeq" id="WP_070013795.1">
    <property type="nucleotide sequence ID" value="NZ_LJGS01000044.1"/>
</dbReference>
<comment type="caution">
    <text evidence="1">The sequence shown here is derived from an EMBL/GenBank/DDBJ whole genome shotgun (WGS) entry which is preliminary data.</text>
</comment>
<dbReference type="Pfam" id="PF05139">
    <property type="entry name" value="Erythro_esteras"/>
    <property type="match status" value="1"/>
</dbReference>